<dbReference type="InterPro" id="IPR047676">
    <property type="entry name" value="FxLYD_dom"/>
</dbReference>
<comment type="caution">
    <text evidence="2">The sequence shown here is derived from an EMBL/GenBank/DDBJ whole genome shotgun (WGS) entry which is preliminary data.</text>
</comment>
<evidence type="ECO:0000256" key="1">
    <source>
        <dbReference type="SAM" id="SignalP"/>
    </source>
</evidence>
<keyword evidence="1" id="KW-0732">Signal</keyword>
<keyword evidence="3" id="KW-1185">Reference proteome</keyword>
<feature type="chain" id="PRO_5046703496" evidence="1">
    <location>
        <begin position="17"/>
        <end position="141"/>
    </location>
</feature>
<name>A0ABT1LCA9_9HYPH</name>
<gene>
    <name evidence="2" type="ORF">NK718_09310</name>
</gene>
<evidence type="ECO:0000313" key="2">
    <source>
        <dbReference type="EMBL" id="MCP8938711.1"/>
    </source>
</evidence>
<dbReference type="Proteomes" id="UP001205890">
    <property type="component" value="Unassembled WGS sequence"/>
</dbReference>
<protein>
    <submittedName>
        <fullName evidence="2">FxLYD domain-containing protein</fullName>
    </submittedName>
</protein>
<evidence type="ECO:0000313" key="3">
    <source>
        <dbReference type="Proteomes" id="UP001205890"/>
    </source>
</evidence>
<proteinExistence type="predicted"/>
<dbReference type="EMBL" id="JANCLU010000007">
    <property type="protein sequence ID" value="MCP8938711.1"/>
    <property type="molecule type" value="Genomic_DNA"/>
</dbReference>
<organism evidence="2 3">
    <name type="scientific">Alsobacter ponti</name>
    <dbReference type="NCBI Taxonomy" id="2962936"/>
    <lineage>
        <taxon>Bacteria</taxon>
        <taxon>Pseudomonadati</taxon>
        <taxon>Pseudomonadota</taxon>
        <taxon>Alphaproteobacteria</taxon>
        <taxon>Hyphomicrobiales</taxon>
        <taxon>Alsobacteraceae</taxon>
        <taxon>Alsobacter</taxon>
    </lineage>
</organism>
<dbReference type="NCBIfam" id="NF038353">
    <property type="entry name" value="FxLYD_dom"/>
    <property type="match status" value="1"/>
</dbReference>
<sequence length="141" mass="14767">MLAGLACAVLVAAAVAQRGAVVSALPRSAGLYAAIGLPVNARGIEFANVRAEIVTDKDQPVLVVEGEVRGVARGRATVAPIEVSLRDADGRRIFEWVSEAPVAALEPGEAAPFRTRIVAPPAEGASVLVRFAERDFRVARQ</sequence>
<reference evidence="2 3" key="1">
    <citation type="submission" date="2022-07" db="EMBL/GenBank/DDBJ databases">
        <authorList>
            <person name="Li W.-J."/>
            <person name="Deng Q.-Q."/>
        </authorList>
    </citation>
    <scope>NUCLEOTIDE SEQUENCE [LARGE SCALE GENOMIC DNA]</scope>
    <source>
        <strain evidence="2 3">SYSU M60028</strain>
    </source>
</reference>
<accession>A0ABT1LCA9</accession>
<dbReference type="RefSeq" id="WP_254740899.1">
    <property type="nucleotide sequence ID" value="NZ_JANCLU010000007.1"/>
</dbReference>
<feature type="signal peptide" evidence="1">
    <location>
        <begin position="1"/>
        <end position="16"/>
    </location>
</feature>